<gene>
    <name evidence="3" type="ORF">HLVA_06010</name>
</gene>
<sequence length="801" mass="96516">MRKISLNIMLYIIIPFLLGITFKFKIKSFNIEKIYSVFFITVFCFLIFIFIYKNKEEICSIFIKILKFYSILLFLFFSNEMTLDFFKNIYEYTIIIMQPIILSFVIIIILLVVVSIIAFIYKKLKKRKHKKETKLIKSREVKFIFLKNSLKINKTILIDGEWGIGKTTFLNIALKKLNDEYHQIKIDVLIFNNRKAIKEEFTNQLKNIFKQENIFFKIPDEFSHFIDSLGNNIFSFFKKILFETSSFQEAKDKLNNDLKILDREIIIVFDNLERIMNTDFTNDSIWKEVISFIHELSELENIRIILVADYKKLVGENKEENLNLHKEYFDKFYDEIISIKKAEVDNIIDALDEEYKSENDEELNYFKEIEMILRINISAQISSDNDDKSDKYNKLKKYEDRKKNPRVIEKIIKKYKMLKEGFKDIKKIEKIDLMRAAIFEIIYFEELQNYNLDNFEEIKNIKFFEIFLDVVGKKDRINIFKQIFFIEKKTILRSKMELEKLEKSKKINEIRLEKINEYIEYIEVYNVIENNINNLYKPYDIVIKNLEKLYEDGKINGEAFYKTINKKIIWEIESKKSKDEIGDLCEFIKVNKINPKYANSGIDFYVMNFFEDVFKDFIRIFSDKYDNFFKTDDFGFMVKAEGDQMFPNYDLFISWIEEKFEIEIKEKYNFDEILKDINKQILDKSLKEFPDSEKIVKFFKNKFKILFGRLKILCNNDMVDNEDKLGYKAMAEHEKQYIESLEKKSVEELTNKYYISVQTEDSLKEIEKICRKRIEKEEDIENIVKLYGVVRVIEKNLKIRK</sequence>
<dbReference type="Proteomes" id="UP001321582">
    <property type="component" value="Chromosome"/>
</dbReference>
<dbReference type="InterPro" id="IPR011646">
    <property type="entry name" value="KAP_P-loop"/>
</dbReference>
<keyword evidence="1" id="KW-0812">Transmembrane</keyword>
<feature type="transmembrane region" description="Helical" evidence="1">
    <location>
        <begin position="59"/>
        <end position="77"/>
    </location>
</feature>
<organism evidence="3 4">
    <name type="scientific">Haliovirga abyssi</name>
    <dbReference type="NCBI Taxonomy" id="2996794"/>
    <lineage>
        <taxon>Bacteria</taxon>
        <taxon>Fusobacteriati</taxon>
        <taxon>Fusobacteriota</taxon>
        <taxon>Fusobacteriia</taxon>
        <taxon>Fusobacteriales</taxon>
        <taxon>Haliovirgaceae</taxon>
        <taxon>Haliovirga</taxon>
    </lineage>
</organism>
<evidence type="ECO:0000256" key="1">
    <source>
        <dbReference type="SAM" id="Phobius"/>
    </source>
</evidence>
<accession>A0AAU9DF86</accession>
<keyword evidence="1" id="KW-1133">Transmembrane helix</keyword>
<reference evidence="3 4" key="1">
    <citation type="submission" date="2022-11" db="EMBL/GenBank/DDBJ databases">
        <title>Haliovirga abyssi gen. nov., sp. nov., a mesophilic fermentative bacterium isolated from the Iheya North hydrothermal field and the proposal of Haliovirgaceae fam. nov.</title>
        <authorList>
            <person name="Miyazaki U."/>
            <person name="Tame A."/>
            <person name="Miyazaki J."/>
            <person name="Takai K."/>
            <person name="Sawayama S."/>
            <person name="Kitajima M."/>
            <person name="Okamoto A."/>
            <person name="Nakagawa S."/>
        </authorList>
    </citation>
    <scope>NUCLEOTIDE SEQUENCE [LARGE SCALE GENOMIC DNA]</scope>
    <source>
        <strain evidence="3 4">IC12</strain>
    </source>
</reference>
<feature type="transmembrane region" description="Helical" evidence="1">
    <location>
        <begin position="89"/>
        <end position="121"/>
    </location>
</feature>
<dbReference type="AlphaFoldDB" id="A0AAU9DF86"/>
<keyword evidence="4" id="KW-1185">Reference proteome</keyword>
<dbReference type="RefSeq" id="WP_307904969.1">
    <property type="nucleotide sequence ID" value="NZ_AP027059.1"/>
</dbReference>
<dbReference type="SUPFAM" id="SSF52540">
    <property type="entry name" value="P-loop containing nucleoside triphosphate hydrolases"/>
    <property type="match status" value="1"/>
</dbReference>
<dbReference type="KEGG" id="haby:HLVA_06010"/>
<dbReference type="EMBL" id="AP027059">
    <property type="protein sequence ID" value="BDU50032.1"/>
    <property type="molecule type" value="Genomic_DNA"/>
</dbReference>
<evidence type="ECO:0000313" key="3">
    <source>
        <dbReference type="EMBL" id="BDU50032.1"/>
    </source>
</evidence>
<keyword evidence="1" id="KW-0472">Membrane</keyword>
<evidence type="ECO:0000259" key="2">
    <source>
        <dbReference type="Pfam" id="PF07693"/>
    </source>
</evidence>
<dbReference type="Gene3D" id="3.40.50.300">
    <property type="entry name" value="P-loop containing nucleotide triphosphate hydrolases"/>
    <property type="match status" value="1"/>
</dbReference>
<proteinExistence type="predicted"/>
<dbReference type="InterPro" id="IPR027417">
    <property type="entry name" value="P-loop_NTPase"/>
</dbReference>
<name>A0AAU9DF86_9FUSO</name>
<protein>
    <recommendedName>
        <fullName evidence="2">KAP NTPase domain-containing protein</fullName>
    </recommendedName>
</protein>
<evidence type="ECO:0000313" key="4">
    <source>
        <dbReference type="Proteomes" id="UP001321582"/>
    </source>
</evidence>
<feature type="domain" description="KAP NTPase" evidence="2">
    <location>
        <begin position="154"/>
        <end position="414"/>
    </location>
</feature>
<dbReference type="Pfam" id="PF07693">
    <property type="entry name" value="KAP_NTPase"/>
    <property type="match status" value="1"/>
</dbReference>
<feature type="transmembrane region" description="Helical" evidence="1">
    <location>
        <begin position="34"/>
        <end position="52"/>
    </location>
</feature>
<feature type="transmembrane region" description="Helical" evidence="1">
    <location>
        <begin position="5"/>
        <end position="22"/>
    </location>
</feature>